<reference evidence="1" key="1">
    <citation type="submission" date="2021-01" db="EMBL/GenBank/DDBJ databases">
        <title>Whole genome shotgun sequence of Actinoplanes rishiriensis NBRC 108556.</title>
        <authorList>
            <person name="Komaki H."/>
            <person name="Tamura T."/>
        </authorList>
    </citation>
    <scope>NUCLEOTIDE SEQUENCE</scope>
    <source>
        <strain evidence="1">NBRC 108556</strain>
    </source>
</reference>
<proteinExistence type="predicted"/>
<accession>A0A919K2H5</accession>
<dbReference type="EMBL" id="BOMV01000073">
    <property type="protein sequence ID" value="GIE99495.1"/>
    <property type="molecule type" value="Genomic_DNA"/>
</dbReference>
<evidence type="ECO:0000313" key="2">
    <source>
        <dbReference type="Proteomes" id="UP000636960"/>
    </source>
</evidence>
<protein>
    <recommendedName>
        <fullName evidence="3">Replication-relaxation</fullName>
    </recommendedName>
</protein>
<keyword evidence="2" id="KW-1185">Reference proteome</keyword>
<evidence type="ECO:0000313" key="1">
    <source>
        <dbReference type="EMBL" id="GIE99495.1"/>
    </source>
</evidence>
<dbReference type="InterPro" id="IPR025855">
    <property type="entry name" value="Replic_Relax"/>
</dbReference>
<dbReference type="Pfam" id="PF13814">
    <property type="entry name" value="Replic_Relax"/>
    <property type="match status" value="1"/>
</dbReference>
<sequence>MAALCFDHLHTARNRLVLLHQRGVLARFRDAVRPGSQSWRWTLDLIGATFIAARNGDPLPRAAAVRQRITRLATRPSLAHRLGTNGFFVDLAAHARTAPGARLDVWWSERRCRDVGGDVVHPDAHGRWTEAGHSLGFWLEYDLGTEKRHTVAAKVDGYATLHDATGLGHTLLFWLSTPGREASLRHALARHPAITSGRLHVATAGGGTTQHPAGPVWAPLSATESTRRVRLAHLSTHAADATRAAA</sequence>
<evidence type="ECO:0008006" key="3">
    <source>
        <dbReference type="Google" id="ProtNLM"/>
    </source>
</evidence>
<organism evidence="1 2">
    <name type="scientific">Paractinoplanes rishiriensis</name>
    <dbReference type="NCBI Taxonomy" id="1050105"/>
    <lineage>
        <taxon>Bacteria</taxon>
        <taxon>Bacillati</taxon>
        <taxon>Actinomycetota</taxon>
        <taxon>Actinomycetes</taxon>
        <taxon>Micromonosporales</taxon>
        <taxon>Micromonosporaceae</taxon>
        <taxon>Paractinoplanes</taxon>
    </lineage>
</organism>
<name>A0A919K2H5_9ACTN</name>
<gene>
    <name evidence="1" type="ORF">Ari01nite_69600</name>
</gene>
<dbReference type="Proteomes" id="UP000636960">
    <property type="component" value="Unassembled WGS sequence"/>
</dbReference>
<dbReference type="AlphaFoldDB" id="A0A919K2H5"/>
<comment type="caution">
    <text evidence="1">The sequence shown here is derived from an EMBL/GenBank/DDBJ whole genome shotgun (WGS) entry which is preliminary data.</text>
</comment>